<dbReference type="Pfam" id="PF00652">
    <property type="entry name" value="Ricin_B_lectin"/>
    <property type="match status" value="1"/>
</dbReference>
<evidence type="ECO:0000256" key="2">
    <source>
        <dbReference type="ARBA" id="ARBA00005680"/>
    </source>
</evidence>
<dbReference type="EC" id="2.4.1.-" evidence="11"/>
<dbReference type="GO" id="GO:0006493">
    <property type="term" value="P:protein O-linked glycosylation"/>
    <property type="evidence" value="ECO:0007669"/>
    <property type="project" value="TreeGrafter"/>
</dbReference>
<dbReference type="InterPro" id="IPR029044">
    <property type="entry name" value="Nucleotide-diphossugar_trans"/>
</dbReference>
<dbReference type="GO" id="GO:0000139">
    <property type="term" value="C:Golgi membrane"/>
    <property type="evidence" value="ECO:0007669"/>
    <property type="project" value="UniProtKB-SubCell"/>
</dbReference>
<keyword evidence="8 11" id="KW-0472">Membrane</keyword>
<dbReference type="FunFam" id="3.90.550.10:FF:000029">
    <property type="entry name" value="Polypeptide N-acetylgalactosaminyltransferase"/>
    <property type="match status" value="1"/>
</dbReference>
<gene>
    <name evidence="13" type="ORF">CINCED_3A021460</name>
</gene>
<dbReference type="EMBL" id="CABPRJ010001902">
    <property type="protein sequence ID" value="VVC40291.1"/>
    <property type="molecule type" value="Genomic_DNA"/>
</dbReference>
<evidence type="ECO:0000256" key="11">
    <source>
        <dbReference type="RuleBase" id="RU361242"/>
    </source>
</evidence>
<keyword evidence="6 11" id="KW-1133">Transmembrane helix</keyword>
<feature type="domain" description="Ricin B lectin" evidence="12">
    <location>
        <begin position="460"/>
        <end position="580"/>
    </location>
</feature>
<evidence type="ECO:0000256" key="3">
    <source>
        <dbReference type="ARBA" id="ARBA00022692"/>
    </source>
</evidence>
<keyword evidence="14" id="KW-1185">Reference proteome</keyword>
<dbReference type="Gene3D" id="3.90.550.10">
    <property type="entry name" value="Spore Coat Polysaccharide Biosynthesis Protein SpsA, Chain A"/>
    <property type="match status" value="1"/>
</dbReference>
<dbReference type="InterPro" id="IPR001173">
    <property type="entry name" value="Glyco_trans_2-like"/>
</dbReference>
<evidence type="ECO:0000256" key="5">
    <source>
        <dbReference type="ARBA" id="ARBA00022968"/>
    </source>
</evidence>
<dbReference type="InterPro" id="IPR045885">
    <property type="entry name" value="GalNAc-T"/>
</dbReference>
<dbReference type="CDD" id="cd02510">
    <property type="entry name" value="pp-GalNAc-T"/>
    <property type="match status" value="1"/>
</dbReference>
<keyword evidence="10" id="KW-0325">Glycoprotein</keyword>
<evidence type="ECO:0000256" key="7">
    <source>
        <dbReference type="ARBA" id="ARBA00023034"/>
    </source>
</evidence>
<comment type="cofactor">
    <cofactor evidence="11">
        <name>Mn(2+)</name>
        <dbReference type="ChEBI" id="CHEBI:29035"/>
    </cofactor>
</comment>
<keyword evidence="11 13" id="KW-0808">Transferase</keyword>
<evidence type="ECO:0000313" key="14">
    <source>
        <dbReference type="Proteomes" id="UP000325440"/>
    </source>
</evidence>
<keyword evidence="3 11" id="KW-0812">Transmembrane</keyword>
<comment type="pathway">
    <text evidence="11">Protein modification; protein glycosylation.</text>
</comment>
<comment type="subcellular location">
    <subcellularLocation>
        <location evidence="1 11">Golgi apparatus membrane</location>
        <topology evidence="1 11">Single-pass type II membrane protein</topology>
    </subcellularLocation>
</comment>
<dbReference type="Proteomes" id="UP000325440">
    <property type="component" value="Unassembled WGS sequence"/>
</dbReference>
<protein>
    <recommendedName>
        <fullName evidence="11">Polypeptide N-acetylgalactosaminyltransferase</fullName>
        <ecNumber evidence="11">2.4.1.-</ecNumber>
    </recommendedName>
    <alternativeName>
        <fullName evidence="11">Protein-UDP acetylgalactosaminyltransferase</fullName>
    </alternativeName>
</protein>
<dbReference type="SUPFAM" id="SSF53448">
    <property type="entry name" value="Nucleotide-diphospho-sugar transferases"/>
    <property type="match status" value="1"/>
</dbReference>
<keyword evidence="4 11" id="KW-0430">Lectin</keyword>
<dbReference type="GO" id="GO:0030246">
    <property type="term" value="F:carbohydrate binding"/>
    <property type="evidence" value="ECO:0007669"/>
    <property type="project" value="UniProtKB-KW"/>
</dbReference>
<keyword evidence="7 11" id="KW-0333">Golgi apparatus</keyword>
<dbReference type="Gene3D" id="2.80.10.50">
    <property type="match status" value="1"/>
</dbReference>
<feature type="transmembrane region" description="Helical" evidence="11">
    <location>
        <begin position="12"/>
        <end position="34"/>
    </location>
</feature>
<dbReference type="AlphaFoldDB" id="A0A5E4NCV1"/>
<evidence type="ECO:0000259" key="12">
    <source>
        <dbReference type="SMART" id="SM00458"/>
    </source>
</evidence>
<evidence type="ECO:0000256" key="10">
    <source>
        <dbReference type="ARBA" id="ARBA00023180"/>
    </source>
</evidence>
<evidence type="ECO:0000256" key="4">
    <source>
        <dbReference type="ARBA" id="ARBA00022734"/>
    </source>
</evidence>
<keyword evidence="11" id="KW-0464">Manganese</keyword>
<comment type="similarity">
    <text evidence="2 11">Belongs to the glycosyltransferase 2 family. GalNAc-T subfamily.</text>
</comment>
<evidence type="ECO:0000256" key="8">
    <source>
        <dbReference type="ARBA" id="ARBA00023136"/>
    </source>
</evidence>
<dbReference type="SUPFAM" id="SSF50370">
    <property type="entry name" value="Ricin B-like lectins"/>
    <property type="match status" value="1"/>
</dbReference>
<dbReference type="UniPathway" id="UPA00378"/>
<sequence length="593" mass="68979">MARVKMKRNLKSILKYFIFILTTVFLTIVIFKLFKQFDQHNNNNNNNDDVQLEKVFARKQLYSNQTNKIDWHDWEFINLEKQRTGIGEQGVSVSLTSFNQHKYDELYKVNGFNGLLSDSISVNRSIPDIRHKLCRFKKYNSNLPDVSVIVPFHNEHLSTLLRTVYSVLNRSPKNLLKEIILVDDSSTKVNLKKSLDKYLSINLADRVKIIHLKKRQGLIRARLAGAKKATSEVLIFLDSHTEANVNWLPPLLEPITEDYRTCVCPFIDVIAYETFQYRAQDEGARGAFDWEFFYKRLPLLPDDLLHPTRPFRSPVMAGGLFAISAKWFWELGGYDPGLDIWGGEQYELSFKIWQCGGTILDAPCSRVGHIYRKFAPFPNPGIGDFVGKNYRRVAEVWMDEYAEYLYRRRPHYRDINTGDITKQKEIREKLKCKPFKWFMQKVAFDLVKKYPPIEPPDISNGKIRSFIAPELCLDASAANKLDLKECVDGNENQIFIITWRNDIKTQNNMCLDINDSSVKAKITLYSCHNGGGNQLWHYDHKKKVLVQGNNPRCMEHNISARKAYVTQCKPENEDQKWIIENFNTKASTWSLTY</sequence>
<keyword evidence="5" id="KW-0735">Signal-anchor</keyword>
<evidence type="ECO:0000256" key="6">
    <source>
        <dbReference type="ARBA" id="ARBA00022989"/>
    </source>
</evidence>
<dbReference type="InterPro" id="IPR035992">
    <property type="entry name" value="Ricin_B-like_lectins"/>
</dbReference>
<accession>A0A5E4NCV1</accession>
<dbReference type="PANTHER" id="PTHR11675">
    <property type="entry name" value="N-ACETYLGALACTOSAMINYLTRANSFERASE"/>
    <property type="match status" value="1"/>
</dbReference>
<name>A0A5E4NCV1_9HEMI</name>
<evidence type="ECO:0000256" key="1">
    <source>
        <dbReference type="ARBA" id="ARBA00004323"/>
    </source>
</evidence>
<organism evidence="13 14">
    <name type="scientific">Cinara cedri</name>
    <dbReference type="NCBI Taxonomy" id="506608"/>
    <lineage>
        <taxon>Eukaryota</taxon>
        <taxon>Metazoa</taxon>
        <taxon>Ecdysozoa</taxon>
        <taxon>Arthropoda</taxon>
        <taxon>Hexapoda</taxon>
        <taxon>Insecta</taxon>
        <taxon>Pterygota</taxon>
        <taxon>Neoptera</taxon>
        <taxon>Paraneoptera</taxon>
        <taxon>Hemiptera</taxon>
        <taxon>Sternorrhyncha</taxon>
        <taxon>Aphidomorpha</taxon>
        <taxon>Aphidoidea</taxon>
        <taxon>Aphididae</taxon>
        <taxon>Lachninae</taxon>
        <taxon>Cinara</taxon>
    </lineage>
</organism>
<dbReference type="Pfam" id="PF00535">
    <property type="entry name" value="Glycos_transf_2"/>
    <property type="match status" value="1"/>
</dbReference>
<evidence type="ECO:0000313" key="13">
    <source>
        <dbReference type="EMBL" id="VVC40291.1"/>
    </source>
</evidence>
<dbReference type="GO" id="GO:0004653">
    <property type="term" value="F:polypeptide N-acetylgalactosaminyltransferase activity"/>
    <property type="evidence" value="ECO:0007669"/>
    <property type="project" value="TreeGrafter"/>
</dbReference>
<dbReference type="OrthoDB" id="6159198at2759"/>
<keyword evidence="9 11" id="KW-1015">Disulfide bond</keyword>
<dbReference type="SMART" id="SM00458">
    <property type="entry name" value="RICIN"/>
    <property type="match status" value="1"/>
</dbReference>
<dbReference type="PROSITE" id="PS50231">
    <property type="entry name" value="RICIN_B_LECTIN"/>
    <property type="match status" value="1"/>
</dbReference>
<keyword evidence="11" id="KW-0328">Glycosyltransferase</keyword>
<dbReference type="InterPro" id="IPR000772">
    <property type="entry name" value="Ricin_B_lectin"/>
</dbReference>
<reference evidence="13 14" key="1">
    <citation type="submission" date="2019-08" db="EMBL/GenBank/DDBJ databases">
        <authorList>
            <person name="Alioto T."/>
            <person name="Alioto T."/>
            <person name="Gomez Garrido J."/>
        </authorList>
    </citation>
    <scope>NUCLEOTIDE SEQUENCE [LARGE SCALE GENOMIC DNA]</scope>
</reference>
<proteinExistence type="inferred from homology"/>
<evidence type="ECO:0000256" key="9">
    <source>
        <dbReference type="ARBA" id="ARBA00023157"/>
    </source>
</evidence>
<dbReference type="PANTHER" id="PTHR11675:SF134">
    <property type="entry name" value="N-ACETYLGALACTOSAMINYLTRANSFERASE 4-RELATED"/>
    <property type="match status" value="1"/>
</dbReference>